<dbReference type="PANTHER" id="PTHR10342">
    <property type="entry name" value="ARYLSULFATASE"/>
    <property type="match status" value="1"/>
</dbReference>
<evidence type="ECO:0000256" key="1">
    <source>
        <dbReference type="ARBA" id="ARBA00001913"/>
    </source>
</evidence>
<name>A0ABN8PNE0_9CNID</name>
<accession>A0ABN8PNE0</accession>
<evidence type="ECO:0000259" key="7">
    <source>
        <dbReference type="Pfam" id="PF00884"/>
    </source>
</evidence>
<comment type="cofactor">
    <cofactor evidence="1">
        <name>Ca(2+)</name>
        <dbReference type="ChEBI" id="CHEBI:29108"/>
    </cofactor>
</comment>
<protein>
    <recommendedName>
        <fullName evidence="7">Sulfatase N-terminal domain-containing protein</fullName>
    </recommendedName>
</protein>
<dbReference type="Gene3D" id="3.40.720.10">
    <property type="entry name" value="Alkaline Phosphatase, subunit A"/>
    <property type="match status" value="1"/>
</dbReference>
<evidence type="ECO:0000256" key="5">
    <source>
        <dbReference type="ARBA" id="ARBA00023180"/>
    </source>
</evidence>
<evidence type="ECO:0000313" key="8">
    <source>
        <dbReference type="EMBL" id="CAH3145267.1"/>
    </source>
</evidence>
<dbReference type="Proteomes" id="UP001159427">
    <property type="component" value="Unassembled WGS sequence"/>
</dbReference>
<comment type="caution">
    <text evidence="8">The sequence shown here is derived from an EMBL/GenBank/DDBJ whole genome shotgun (WGS) entry which is preliminary data.</text>
</comment>
<keyword evidence="9" id="KW-1185">Reference proteome</keyword>
<reference evidence="8 9" key="1">
    <citation type="submission" date="2022-05" db="EMBL/GenBank/DDBJ databases">
        <authorList>
            <consortium name="Genoscope - CEA"/>
            <person name="William W."/>
        </authorList>
    </citation>
    <scope>NUCLEOTIDE SEQUENCE [LARGE SCALE GENOMIC DNA]</scope>
</reference>
<dbReference type="InterPro" id="IPR000917">
    <property type="entry name" value="Sulfatase_N"/>
</dbReference>
<evidence type="ECO:0000256" key="6">
    <source>
        <dbReference type="SAM" id="SignalP"/>
    </source>
</evidence>
<proteinExistence type="inferred from homology"/>
<dbReference type="PANTHER" id="PTHR10342:SF274">
    <property type="entry name" value="ARYLSULFATASE B"/>
    <property type="match status" value="1"/>
</dbReference>
<organism evidence="8 9">
    <name type="scientific">Porites evermanni</name>
    <dbReference type="NCBI Taxonomy" id="104178"/>
    <lineage>
        <taxon>Eukaryota</taxon>
        <taxon>Metazoa</taxon>
        <taxon>Cnidaria</taxon>
        <taxon>Anthozoa</taxon>
        <taxon>Hexacorallia</taxon>
        <taxon>Scleractinia</taxon>
        <taxon>Fungiina</taxon>
        <taxon>Poritidae</taxon>
        <taxon>Porites</taxon>
    </lineage>
</organism>
<evidence type="ECO:0000256" key="4">
    <source>
        <dbReference type="ARBA" id="ARBA00022837"/>
    </source>
</evidence>
<feature type="domain" description="Sulfatase N-terminal" evidence="7">
    <location>
        <begin position="26"/>
        <end position="91"/>
    </location>
</feature>
<sequence>MNSRCFKVLFLTLIISVRPAVATPFHILLIVVDDLGWSDVGFHNPQINTPNIDHLASKGVILDNYYVQPTCTPTRAALLSGMYPIHTGEPSPRREIVHDIGDHRAAIRVGDMKLILNQTDRKRYIPPELVGSIPAEQGKKVIMYT</sequence>
<feature type="chain" id="PRO_5046726413" description="Sulfatase N-terminal domain-containing protein" evidence="6">
    <location>
        <begin position="23"/>
        <end position="145"/>
    </location>
</feature>
<gene>
    <name evidence="8" type="ORF">PEVE_00043431</name>
</gene>
<keyword evidence="5" id="KW-0325">Glycoprotein</keyword>
<dbReference type="SUPFAM" id="SSF53649">
    <property type="entry name" value="Alkaline phosphatase-like"/>
    <property type="match status" value="1"/>
</dbReference>
<comment type="similarity">
    <text evidence="2">Belongs to the sulfatase family.</text>
</comment>
<evidence type="ECO:0000256" key="3">
    <source>
        <dbReference type="ARBA" id="ARBA00022723"/>
    </source>
</evidence>
<evidence type="ECO:0000256" key="2">
    <source>
        <dbReference type="ARBA" id="ARBA00008779"/>
    </source>
</evidence>
<keyword evidence="4" id="KW-0106">Calcium</keyword>
<keyword evidence="6" id="KW-0732">Signal</keyword>
<feature type="signal peptide" evidence="6">
    <location>
        <begin position="1"/>
        <end position="22"/>
    </location>
</feature>
<dbReference type="EMBL" id="CALNXI010000888">
    <property type="protein sequence ID" value="CAH3145267.1"/>
    <property type="molecule type" value="Genomic_DNA"/>
</dbReference>
<dbReference type="Pfam" id="PF00884">
    <property type="entry name" value="Sulfatase"/>
    <property type="match status" value="1"/>
</dbReference>
<dbReference type="InterPro" id="IPR047115">
    <property type="entry name" value="ARSB"/>
</dbReference>
<dbReference type="InterPro" id="IPR017850">
    <property type="entry name" value="Alkaline_phosphatase_core_sf"/>
</dbReference>
<keyword evidence="3" id="KW-0479">Metal-binding</keyword>
<evidence type="ECO:0000313" key="9">
    <source>
        <dbReference type="Proteomes" id="UP001159427"/>
    </source>
</evidence>